<dbReference type="KEGG" id="dpf:ON006_29745"/>
<feature type="region of interest" description="Disordered" evidence="1">
    <location>
        <begin position="255"/>
        <end position="335"/>
    </location>
</feature>
<dbReference type="AlphaFoldDB" id="A0A9E8NBA9"/>
<keyword evidence="3" id="KW-1185">Reference proteome</keyword>
<proteinExistence type="predicted"/>
<dbReference type="RefSeq" id="WP_244822230.1">
    <property type="nucleotide sequence ID" value="NZ_CP112998.1"/>
</dbReference>
<evidence type="ECO:0000313" key="3">
    <source>
        <dbReference type="Proteomes" id="UP001164653"/>
    </source>
</evidence>
<protein>
    <recommendedName>
        <fullName evidence="4">ParB/Sulfiredoxin domain-containing protein</fullName>
    </recommendedName>
</protein>
<gene>
    <name evidence="2" type="ORF">ON006_29745</name>
</gene>
<feature type="compositionally biased region" description="Low complexity" evidence="1">
    <location>
        <begin position="267"/>
        <end position="326"/>
    </location>
</feature>
<dbReference type="EMBL" id="CP112998">
    <property type="protein sequence ID" value="WAC11902.1"/>
    <property type="molecule type" value="Genomic_DNA"/>
</dbReference>
<evidence type="ECO:0008006" key="4">
    <source>
        <dbReference type="Google" id="ProtNLM"/>
    </source>
</evidence>
<evidence type="ECO:0000256" key="1">
    <source>
        <dbReference type="SAM" id="MobiDB-lite"/>
    </source>
</evidence>
<reference evidence="2" key="1">
    <citation type="submission" date="2022-11" db="EMBL/GenBank/DDBJ databases">
        <title>Dyadobacter pollutisoli sp. nov., isolated from plastic dumped soil.</title>
        <authorList>
            <person name="Kim J.M."/>
            <person name="Kim K.R."/>
            <person name="Lee J.K."/>
            <person name="Hao L."/>
            <person name="Jeon C.O."/>
        </authorList>
    </citation>
    <scope>NUCLEOTIDE SEQUENCE</scope>
    <source>
        <strain evidence="2">U1</strain>
    </source>
</reference>
<sequence length="489" mass="53873">MPETKFLNIKDIKLDLNNYRTIPQKNEEDGINAMIAIKPERFYAVVESLIEDGYLPTENLIILNDGGYIVKEGNRRTAAMKLIHGIYSANNFGLPESLRKLINSVSSEWKKENTHVPCSIYKVSETAKVEKIVNLTHAKGEKASRDPWTSVAKARQNRDQKKGVEPALDLLEKYLEHGNNLTNQQRDRWSGDYPLTVLEEALRHIVPRLKFDTANTLITGYPKLSLRTELEGLLRDIGLQAFGFKEIRAEKPDFAEPYGIPPLPAKPTQSGQQPSSASSASNVNKSSTVGANGPSQPSSSTSAGSPGSSATSSSQASTTGTQASGGNQPPPPAFAIYDQRTVTQTLKKFNVKGSDRQKLVSLRDELMLLKVKKNPIAFCFLLRSMFEISASIYCKEKSIPTEVSQKNGDLKQRQLAQLLTDVTTHLTANNSNKGMVKTLHGANAELTKPTGLLSVTSMNQLVHNTSFSIAPHDIYTLFNNVYPLLEAMN</sequence>
<dbReference type="Proteomes" id="UP001164653">
    <property type="component" value="Chromosome"/>
</dbReference>
<evidence type="ECO:0000313" key="2">
    <source>
        <dbReference type="EMBL" id="WAC11902.1"/>
    </source>
</evidence>
<name>A0A9E8NBA9_9BACT</name>
<accession>A0A9E8NBA9</accession>
<organism evidence="2 3">
    <name type="scientific">Dyadobacter pollutisoli</name>
    <dbReference type="NCBI Taxonomy" id="2910158"/>
    <lineage>
        <taxon>Bacteria</taxon>
        <taxon>Pseudomonadati</taxon>
        <taxon>Bacteroidota</taxon>
        <taxon>Cytophagia</taxon>
        <taxon>Cytophagales</taxon>
        <taxon>Spirosomataceae</taxon>
        <taxon>Dyadobacter</taxon>
    </lineage>
</organism>